<reference evidence="12" key="1">
    <citation type="submission" date="2011-07" db="EMBL/GenBank/DDBJ databases">
        <title>Divergent evolution of antigenic variation in African trypanosomes.</title>
        <authorList>
            <person name="Jackson A.P."/>
            <person name="Berry A."/>
            <person name="Allison H.C."/>
            <person name="Burton P."/>
            <person name="Anderson J."/>
            <person name="Aslett M."/>
            <person name="Brown R."/>
            <person name="Corton N."/>
            <person name="Harris D."/>
            <person name="Hauser H."/>
            <person name="Gamble J."/>
            <person name="Gilderthorp R."/>
            <person name="McQuillan J."/>
            <person name="Quail M.A."/>
            <person name="Sanders M."/>
            <person name="Van Tonder A."/>
            <person name="Ginger M.L."/>
            <person name="Donelson J.E."/>
            <person name="Field M.C."/>
            <person name="Barry J.D."/>
            <person name="Berriman M."/>
            <person name="Hertz-Fowler C."/>
        </authorList>
    </citation>
    <scope>NUCLEOTIDE SEQUENCE [LARGE SCALE GENOMIC DNA]</scope>
    <source>
        <strain evidence="12">IL3000</strain>
    </source>
</reference>
<dbReference type="SUPFAM" id="SSF58038">
    <property type="entry name" value="SNARE fusion complex"/>
    <property type="match status" value="1"/>
</dbReference>
<evidence type="ECO:0000256" key="2">
    <source>
        <dbReference type="ARBA" id="ARBA00022448"/>
    </source>
</evidence>
<dbReference type="PANTHER" id="PTHR21230">
    <property type="entry name" value="VESICLE TRANSPORT V-SNARE PROTEIN VTI1-RELATED"/>
    <property type="match status" value="1"/>
</dbReference>
<dbReference type="PROSITE" id="PS50192">
    <property type="entry name" value="T_SNARE"/>
    <property type="match status" value="1"/>
</dbReference>
<evidence type="ECO:0000313" key="10">
    <source>
        <dbReference type="EMBL" id="CCC91902.1"/>
    </source>
</evidence>
<dbReference type="VEuPathDB" id="TriTrypDB:TcIL3000_8_1120"/>
<comment type="subcellular location">
    <subcellularLocation>
        <location evidence="1">Membrane</location>
        <topology evidence="1">Single-pass type IV membrane protein</topology>
    </subcellularLocation>
</comment>
<proteinExistence type="predicted"/>
<protein>
    <submittedName>
        <fullName evidence="10">Uncharacterized protein TCIL3000_8_1120</fullName>
    </submittedName>
</protein>
<dbReference type="GO" id="GO:0005789">
    <property type="term" value="C:endoplasmic reticulum membrane"/>
    <property type="evidence" value="ECO:0007669"/>
    <property type="project" value="TreeGrafter"/>
</dbReference>
<evidence type="ECO:0000313" key="11">
    <source>
        <dbReference type="EMBL" id="CCD13184.1"/>
    </source>
</evidence>
<dbReference type="AlphaFoldDB" id="F9W7L6"/>
<dbReference type="GO" id="GO:0031201">
    <property type="term" value="C:SNARE complex"/>
    <property type="evidence" value="ECO:0007669"/>
    <property type="project" value="TreeGrafter"/>
</dbReference>
<keyword evidence="4" id="KW-0653">Protein transport</keyword>
<gene>
    <name evidence="11" type="ORF">TCIL3000_0_39580</name>
    <name evidence="10" type="ORF">TCIL3000_8_1120</name>
</gene>
<keyword evidence="5 8" id="KW-1133">Transmembrane helix</keyword>
<dbReference type="GO" id="GO:0012507">
    <property type="term" value="C:ER to Golgi transport vesicle membrane"/>
    <property type="evidence" value="ECO:0007669"/>
    <property type="project" value="TreeGrafter"/>
</dbReference>
<keyword evidence="3 8" id="KW-0812">Transmembrane</keyword>
<evidence type="ECO:0000256" key="4">
    <source>
        <dbReference type="ARBA" id="ARBA00022927"/>
    </source>
</evidence>
<dbReference type="Gene3D" id="1.20.5.110">
    <property type="match status" value="1"/>
</dbReference>
<dbReference type="GO" id="GO:0005484">
    <property type="term" value="F:SNAP receptor activity"/>
    <property type="evidence" value="ECO:0007669"/>
    <property type="project" value="TreeGrafter"/>
</dbReference>
<keyword evidence="2" id="KW-0813">Transport</keyword>
<dbReference type="GO" id="GO:0015031">
    <property type="term" value="P:protein transport"/>
    <property type="evidence" value="ECO:0007669"/>
    <property type="project" value="UniProtKB-KW"/>
</dbReference>
<dbReference type="GO" id="GO:0031902">
    <property type="term" value="C:late endosome membrane"/>
    <property type="evidence" value="ECO:0007669"/>
    <property type="project" value="TreeGrafter"/>
</dbReference>
<evidence type="ECO:0000259" key="9">
    <source>
        <dbReference type="PROSITE" id="PS50192"/>
    </source>
</evidence>
<keyword evidence="6 8" id="KW-0472">Membrane</keyword>
<evidence type="ECO:0000256" key="1">
    <source>
        <dbReference type="ARBA" id="ARBA00004211"/>
    </source>
</evidence>
<name>F9W7L6_TRYCI</name>
<keyword evidence="7" id="KW-0175">Coiled coil</keyword>
<evidence type="ECO:0000313" key="12">
    <source>
        <dbReference type="Proteomes" id="UP000000702"/>
    </source>
</evidence>
<dbReference type="VEuPathDB" id="TriTrypDB:TcIL3000_0_39580"/>
<evidence type="ECO:0000256" key="5">
    <source>
        <dbReference type="ARBA" id="ARBA00022989"/>
    </source>
</evidence>
<evidence type="ECO:0000256" key="7">
    <source>
        <dbReference type="SAM" id="Coils"/>
    </source>
</evidence>
<evidence type="ECO:0000256" key="8">
    <source>
        <dbReference type="SAM" id="Phobius"/>
    </source>
</evidence>
<dbReference type="EMBL" id="HE575321">
    <property type="protein sequence ID" value="CCC91902.1"/>
    <property type="molecule type" value="Genomic_DNA"/>
</dbReference>
<evidence type="ECO:0000256" key="6">
    <source>
        <dbReference type="ARBA" id="ARBA00023136"/>
    </source>
</evidence>
<dbReference type="GO" id="GO:0000149">
    <property type="term" value="F:SNARE binding"/>
    <property type="evidence" value="ECO:0007669"/>
    <property type="project" value="TreeGrafter"/>
</dbReference>
<dbReference type="Proteomes" id="UP000000702">
    <property type="component" value="Unassembled WGS sequence"/>
</dbReference>
<reference evidence="11 12" key="2">
    <citation type="journal article" date="2012" name="Proc. Natl. Acad. Sci. U.S.A.">
        <title>Antigenic diversity is generated by distinct evolutionary mechanisms in African trypanosome species.</title>
        <authorList>
            <person name="Jackson A.P."/>
            <person name="Berry A."/>
            <person name="Aslett M."/>
            <person name="Allison H.C."/>
            <person name="Burton P."/>
            <person name="Vavrova-Anderson J."/>
            <person name="Brown R."/>
            <person name="Browne H."/>
            <person name="Corton N."/>
            <person name="Hauser H."/>
            <person name="Gamble J."/>
            <person name="Gilderthorp R."/>
            <person name="Marcello L."/>
            <person name="McQuillan J."/>
            <person name="Otto T.D."/>
            <person name="Quail M.A."/>
            <person name="Sanders M.J."/>
            <person name="van Tonder A."/>
            <person name="Ginger M.L."/>
            <person name="Field M.C."/>
            <person name="Barry J.D."/>
            <person name="Hertz-Fowler C."/>
            <person name="Berriman M."/>
        </authorList>
    </citation>
    <scope>NUCLEOTIDE SEQUENCE [LARGE SCALE GENOMIC DNA]</scope>
    <source>
        <strain evidence="11 12">IL3000</strain>
    </source>
</reference>
<feature type="transmembrane region" description="Helical" evidence="8">
    <location>
        <begin position="209"/>
        <end position="229"/>
    </location>
</feature>
<accession>F9W7L6</accession>
<dbReference type="InterPro" id="IPR000727">
    <property type="entry name" value="T_SNARE_dom"/>
</dbReference>
<keyword evidence="12" id="KW-1185">Reference proteome</keyword>
<sequence length="239" mass="26980">MTSKVEELAAEVKDALEKVETAAQTVFDASTLLEKKQAEIQVKPVMRETRSKIAALRDELRQVDDASVRTHYDKFCRTSEENIRQLDARIKQHIFGHKGDMAKAPSHAEKREGELLGEGGADGSGFQDAEQVLQSAVNVQKDMLVSLQRTEQVMVMTEELGQETLKTLQRQTELMYQVDEGLEDLQGQLDRASRDVRWFYRQLAADKCFLSLFGILVVCMAVLMGIMIYKKRHAKATGT</sequence>
<dbReference type="EMBL" id="CAEQ01001050">
    <property type="protein sequence ID" value="CCD13184.1"/>
    <property type="molecule type" value="Genomic_DNA"/>
</dbReference>
<evidence type="ECO:0000256" key="3">
    <source>
        <dbReference type="ARBA" id="ARBA00022692"/>
    </source>
</evidence>
<dbReference type="OMA" id="KSQIYPR"/>
<feature type="coiled-coil region" evidence="7">
    <location>
        <begin position="5"/>
        <end position="66"/>
    </location>
</feature>
<dbReference type="GO" id="GO:0005794">
    <property type="term" value="C:Golgi apparatus"/>
    <property type="evidence" value="ECO:0007669"/>
    <property type="project" value="TreeGrafter"/>
</dbReference>
<feature type="domain" description="T-SNARE coiled-coil homology" evidence="9">
    <location>
        <begin position="137"/>
        <end position="199"/>
    </location>
</feature>
<organism evidence="11 12">
    <name type="scientific">Trypanosoma congolense (strain IL3000)</name>
    <dbReference type="NCBI Taxonomy" id="1068625"/>
    <lineage>
        <taxon>Eukaryota</taxon>
        <taxon>Discoba</taxon>
        <taxon>Euglenozoa</taxon>
        <taxon>Kinetoplastea</taxon>
        <taxon>Metakinetoplastina</taxon>
        <taxon>Trypanosomatida</taxon>
        <taxon>Trypanosomatidae</taxon>
        <taxon>Trypanosoma</taxon>
        <taxon>Nannomonas</taxon>
    </lineage>
</organism>
<dbReference type="PANTHER" id="PTHR21230:SF77">
    <property type="entry name" value="T-SNARE COILED-COIL HOMOLOGY DOMAIN-CONTAINING PROTEIN"/>
    <property type="match status" value="1"/>
</dbReference>
<dbReference type="GO" id="GO:0006906">
    <property type="term" value="P:vesicle fusion"/>
    <property type="evidence" value="ECO:0007669"/>
    <property type="project" value="TreeGrafter"/>
</dbReference>